<dbReference type="EMBL" id="VWPK01000043">
    <property type="protein sequence ID" value="KAA5609829.1"/>
    <property type="molecule type" value="Genomic_DNA"/>
</dbReference>
<evidence type="ECO:0000313" key="1">
    <source>
        <dbReference type="EMBL" id="KAA5609829.1"/>
    </source>
</evidence>
<dbReference type="NCBIfam" id="TIGR01873">
    <property type="entry name" value="cas_CT1978"/>
    <property type="match status" value="1"/>
</dbReference>
<dbReference type="AlphaFoldDB" id="A0A5M6IPK3"/>
<accession>A0A5M6IPK3</accession>
<dbReference type="OrthoDB" id="7570605at2"/>
<protein>
    <submittedName>
        <fullName evidence="1">Type I-E CRISPR-associated endoribonuclease Cas2</fullName>
    </submittedName>
</protein>
<sequence length="110" mass="12342">MPMTLIVTRDVPDRFRGFLASVMLEIAPGVYTSPTMTNGVRDRVWHVLSDWHSEMRQGSAVMTWRDPKAPGRQGLLSLGLPPRDLRDYQGLLLAKRENAPPNDNLGSLTK</sequence>
<dbReference type="Proteomes" id="UP000325255">
    <property type="component" value="Unassembled WGS sequence"/>
</dbReference>
<organism evidence="1 2">
    <name type="scientific">Rhodovastum atsumiense</name>
    <dbReference type="NCBI Taxonomy" id="504468"/>
    <lineage>
        <taxon>Bacteria</taxon>
        <taxon>Pseudomonadati</taxon>
        <taxon>Pseudomonadota</taxon>
        <taxon>Alphaproteobacteria</taxon>
        <taxon>Acetobacterales</taxon>
        <taxon>Acetobacteraceae</taxon>
        <taxon>Rhodovastum</taxon>
    </lineage>
</organism>
<proteinExistence type="predicted"/>
<name>A0A5M6IPK3_9PROT</name>
<dbReference type="RefSeq" id="WP_150043095.1">
    <property type="nucleotide sequence ID" value="NZ_OW485601.1"/>
</dbReference>
<evidence type="ECO:0000313" key="2">
    <source>
        <dbReference type="Proteomes" id="UP000325255"/>
    </source>
</evidence>
<dbReference type="Gene3D" id="3.30.70.240">
    <property type="match status" value="1"/>
</dbReference>
<keyword evidence="2" id="KW-1185">Reference proteome</keyword>
<reference evidence="1 2" key="1">
    <citation type="submission" date="2019-09" db="EMBL/GenBank/DDBJ databases">
        <title>Genome sequence of Rhodovastum atsumiense, a diverse member of the Acetobacteraceae family of non-sulfur purple photosynthetic bacteria.</title>
        <authorList>
            <person name="Meyer T."/>
            <person name="Kyndt J."/>
        </authorList>
    </citation>
    <scope>NUCLEOTIDE SEQUENCE [LARGE SCALE GENOMIC DNA]</scope>
    <source>
        <strain evidence="1 2">DSM 21279</strain>
    </source>
</reference>
<dbReference type="InterPro" id="IPR010152">
    <property type="entry name" value="CRISPR-assoc_prot_Cas2_sub"/>
</dbReference>
<comment type="caution">
    <text evidence="1">The sequence shown here is derived from an EMBL/GenBank/DDBJ whole genome shotgun (WGS) entry which is preliminary data.</text>
</comment>
<dbReference type="Pfam" id="PF09707">
    <property type="entry name" value="Cas_Cas2CT1978"/>
    <property type="match status" value="1"/>
</dbReference>
<gene>
    <name evidence="1" type="primary">cas2e</name>
    <name evidence="1" type="ORF">F1189_22325</name>
</gene>